<evidence type="ECO:0000256" key="2">
    <source>
        <dbReference type="ARBA" id="ARBA00022679"/>
    </source>
</evidence>
<dbReference type="InterPro" id="IPR050748">
    <property type="entry name" value="Glycosyltrans_8_dom-fam"/>
</dbReference>
<dbReference type="GO" id="GO:0016757">
    <property type="term" value="F:glycosyltransferase activity"/>
    <property type="evidence" value="ECO:0007669"/>
    <property type="project" value="UniProtKB-KW"/>
</dbReference>
<comment type="caution">
    <text evidence="4">The sequence shown here is derived from an EMBL/GenBank/DDBJ whole genome shotgun (WGS) entry which is preliminary data.</text>
</comment>
<gene>
    <name evidence="4" type="primary">rfaJ</name>
    <name evidence="4" type="ORF">LrDSM24759_11160</name>
</gene>
<protein>
    <submittedName>
        <fullName evidence="4">Lipopolysaccharide biosynthesis glycosyltransferase</fullName>
    </submittedName>
</protein>
<dbReference type="GO" id="GO:0046872">
    <property type="term" value="F:metal ion binding"/>
    <property type="evidence" value="ECO:0007669"/>
    <property type="project" value="UniProtKB-KW"/>
</dbReference>
<evidence type="ECO:0000256" key="3">
    <source>
        <dbReference type="ARBA" id="ARBA00022723"/>
    </source>
</evidence>
<dbReference type="PANTHER" id="PTHR13778:SF47">
    <property type="entry name" value="LIPOPOLYSACCHARIDE 1,3-GALACTOSYLTRANSFERASE"/>
    <property type="match status" value="1"/>
</dbReference>
<organism evidence="4 5">
    <name type="scientific">Lactobacillus rodentium</name>
    <dbReference type="NCBI Taxonomy" id="947835"/>
    <lineage>
        <taxon>Bacteria</taxon>
        <taxon>Bacillati</taxon>
        <taxon>Bacillota</taxon>
        <taxon>Bacilli</taxon>
        <taxon>Lactobacillales</taxon>
        <taxon>Lactobacillaceae</taxon>
        <taxon>Lactobacillus</taxon>
    </lineage>
</organism>
<name>A0A2Z6TGJ8_9LACO</name>
<evidence type="ECO:0000256" key="1">
    <source>
        <dbReference type="ARBA" id="ARBA00022676"/>
    </source>
</evidence>
<dbReference type="Pfam" id="PF01501">
    <property type="entry name" value="Glyco_transf_8"/>
    <property type="match status" value="1"/>
</dbReference>
<dbReference type="Gene3D" id="3.90.550.10">
    <property type="entry name" value="Spore Coat Polysaccharide Biosynthesis Protein SpsA, Chain A"/>
    <property type="match status" value="1"/>
</dbReference>
<dbReference type="SUPFAM" id="SSF53448">
    <property type="entry name" value="Nucleotide-diphospho-sugar transferases"/>
    <property type="match status" value="1"/>
</dbReference>
<dbReference type="EMBL" id="BFBY01000008">
    <property type="protein sequence ID" value="GBG05202.1"/>
    <property type="molecule type" value="Genomic_DNA"/>
</dbReference>
<dbReference type="AlphaFoldDB" id="A0A2Z6TGJ8"/>
<dbReference type="InterPro" id="IPR029044">
    <property type="entry name" value="Nucleotide-diphossugar_trans"/>
</dbReference>
<dbReference type="Proteomes" id="UP000257317">
    <property type="component" value="Unassembled WGS sequence"/>
</dbReference>
<keyword evidence="1" id="KW-0328">Glycosyltransferase</keyword>
<keyword evidence="2 4" id="KW-0808">Transferase</keyword>
<reference evidence="5" key="1">
    <citation type="submission" date="2018-03" db="EMBL/GenBank/DDBJ databases">
        <title>New taxa in the Lactobacillus gasseri group.</title>
        <authorList>
            <person name="Tanizawa Y."/>
            <person name="Tohno M."/>
            <person name="Endo A."/>
            <person name="Arita M."/>
        </authorList>
    </citation>
    <scope>NUCLEOTIDE SEQUENCE [LARGE SCALE GENOMIC DNA]</scope>
    <source>
        <strain evidence="5">DSM 24759</strain>
    </source>
</reference>
<dbReference type="PANTHER" id="PTHR13778">
    <property type="entry name" value="GLYCOSYLTRANSFERASE 8 DOMAIN-CONTAINING PROTEIN"/>
    <property type="match status" value="1"/>
</dbReference>
<sequence length="285" mass="34093">MKEKNKRMNILFCGDANAEDGVLITTLSLLKYKHELHLYILTMTTSSQTKQYHPFSEHAVALIEHLLKEKNPHNSVQLIDITDLYQKQAPSPNQETRFTPYAMIRLFADEIPALPDRILYLDNDVIIRKDITDFYNQNLEKIEFVGVLDFFGRWFFHNQWRIFDYINSGVLLLNLKYIKQTRLFARVRHLMSTKKMFFPDQTALNKLAKHKKIAPQRYNEQRKLHKNTVIQHFTTTFRFIPYFHILTVKPWDVDRVHSVLHLHEYDELLNEYLKLKPQLHPEKNK</sequence>
<dbReference type="InterPro" id="IPR002495">
    <property type="entry name" value="Glyco_trans_8"/>
</dbReference>
<proteinExistence type="predicted"/>
<accession>A0A2Z6TGJ8</accession>
<keyword evidence="3" id="KW-0479">Metal-binding</keyword>
<keyword evidence="5" id="KW-1185">Reference proteome</keyword>
<evidence type="ECO:0000313" key="5">
    <source>
        <dbReference type="Proteomes" id="UP000257317"/>
    </source>
</evidence>
<evidence type="ECO:0000313" key="4">
    <source>
        <dbReference type="EMBL" id="GBG05202.1"/>
    </source>
</evidence>